<accession>A0A8J2VDB5</accession>
<dbReference type="InterPro" id="IPR003488">
    <property type="entry name" value="DprA"/>
</dbReference>
<dbReference type="Gene3D" id="3.40.50.450">
    <property type="match status" value="1"/>
</dbReference>
<evidence type="ECO:0000259" key="3">
    <source>
        <dbReference type="Pfam" id="PF17782"/>
    </source>
</evidence>
<evidence type="ECO:0000259" key="2">
    <source>
        <dbReference type="Pfam" id="PF02481"/>
    </source>
</evidence>
<dbReference type="PANTHER" id="PTHR43022">
    <property type="entry name" value="PROTEIN SMF"/>
    <property type="match status" value="1"/>
</dbReference>
<evidence type="ECO:0000256" key="1">
    <source>
        <dbReference type="ARBA" id="ARBA00006525"/>
    </source>
</evidence>
<evidence type="ECO:0000313" key="5">
    <source>
        <dbReference type="Proteomes" id="UP000625210"/>
    </source>
</evidence>
<keyword evidence="5" id="KW-1185">Reference proteome</keyword>
<dbReference type="Proteomes" id="UP000625210">
    <property type="component" value="Unassembled WGS sequence"/>
</dbReference>
<dbReference type="InterPro" id="IPR036388">
    <property type="entry name" value="WH-like_DNA-bd_sf"/>
</dbReference>
<feature type="domain" description="DprA winged helix" evidence="3">
    <location>
        <begin position="316"/>
        <end position="368"/>
    </location>
</feature>
<reference evidence="4" key="1">
    <citation type="journal article" date="2014" name="Int. J. Syst. Evol. Microbiol.">
        <title>Complete genome sequence of Corynebacterium casei LMG S-19264T (=DSM 44701T), isolated from a smear-ripened cheese.</title>
        <authorList>
            <consortium name="US DOE Joint Genome Institute (JGI-PGF)"/>
            <person name="Walter F."/>
            <person name="Albersmeier A."/>
            <person name="Kalinowski J."/>
            <person name="Ruckert C."/>
        </authorList>
    </citation>
    <scope>NUCLEOTIDE SEQUENCE</scope>
    <source>
        <strain evidence="4">CGMCC 1.15179</strain>
    </source>
</reference>
<comment type="similarity">
    <text evidence="1">Belongs to the DprA/Smf family.</text>
</comment>
<dbReference type="Gene3D" id="1.10.10.10">
    <property type="entry name" value="Winged helix-like DNA-binding domain superfamily/Winged helix DNA-binding domain"/>
    <property type="match status" value="1"/>
</dbReference>
<name>A0A8J2VDB5_9BACL</name>
<proteinExistence type="inferred from homology"/>
<dbReference type="PANTHER" id="PTHR43022:SF1">
    <property type="entry name" value="PROTEIN SMF"/>
    <property type="match status" value="1"/>
</dbReference>
<protein>
    <submittedName>
        <fullName evidence="4">DNA polymerase</fullName>
    </submittedName>
</protein>
<dbReference type="Pfam" id="PF17782">
    <property type="entry name" value="WHD_DprA"/>
    <property type="match status" value="1"/>
</dbReference>
<dbReference type="AlphaFoldDB" id="A0A8J2VDB5"/>
<organism evidence="4 5">
    <name type="scientific">Marinithermofilum abyssi</name>
    <dbReference type="NCBI Taxonomy" id="1571185"/>
    <lineage>
        <taxon>Bacteria</taxon>
        <taxon>Bacillati</taxon>
        <taxon>Bacillota</taxon>
        <taxon>Bacilli</taxon>
        <taxon>Bacillales</taxon>
        <taxon>Thermoactinomycetaceae</taxon>
        <taxon>Marinithermofilum</taxon>
    </lineage>
</organism>
<sequence length="374" mass="41305">MKSRKWTRRDGLVAMHQIAGVGWHTLDRLLTAGWDPSSDQVDSYLTLLEGKVASKKVKEHICQKWGAELVSRTSEELSRRNIAAVTVWDPDYPDSLKQLPQPPWVLYVKGDRNLLKSSGLGVVGARKPTNYGKIAARRLAKDVAAQGWTVVSGLATGIDGEAHRAALGVDGKTIAVLGSGVDVVYPKHHRALYEEICRRGAVVSEVSPGTQPHPGLFPQRNRLISGLTHGILVVEAAERSGSLITADCAMEQGREVFAVPGPITSELSRGTNRLIQQGAKCVTCVEDIWEEFSFFTPAPAPSPTSAEHSRQTEPVMSLCEEERRIYAYIKEEPRSLEEIASHVEYPLQEMHRYLVQLQMKGLIRQLPGARFVQC</sequence>
<evidence type="ECO:0000313" key="4">
    <source>
        <dbReference type="EMBL" id="GGE25303.1"/>
    </source>
</evidence>
<dbReference type="EMBL" id="BMHQ01000011">
    <property type="protein sequence ID" value="GGE25303.1"/>
    <property type="molecule type" value="Genomic_DNA"/>
</dbReference>
<dbReference type="Pfam" id="PF02481">
    <property type="entry name" value="DNA_processg_A"/>
    <property type="match status" value="1"/>
</dbReference>
<gene>
    <name evidence="4" type="primary">dprA</name>
    <name evidence="4" type="ORF">GCM10011571_29370</name>
</gene>
<dbReference type="RefSeq" id="WP_188648647.1">
    <property type="nucleotide sequence ID" value="NZ_BMHQ01000011.1"/>
</dbReference>
<dbReference type="SUPFAM" id="SSF102405">
    <property type="entry name" value="MCP/YpsA-like"/>
    <property type="match status" value="1"/>
</dbReference>
<reference evidence="4" key="2">
    <citation type="submission" date="2020-09" db="EMBL/GenBank/DDBJ databases">
        <authorList>
            <person name="Sun Q."/>
            <person name="Zhou Y."/>
        </authorList>
    </citation>
    <scope>NUCLEOTIDE SEQUENCE</scope>
    <source>
        <strain evidence="4">CGMCC 1.15179</strain>
    </source>
</reference>
<feature type="domain" description="Smf/DprA SLOG" evidence="2">
    <location>
        <begin position="85"/>
        <end position="292"/>
    </location>
</feature>
<dbReference type="InterPro" id="IPR057666">
    <property type="entry name" value="DrpA_SLOG"/>
</dbReference>
<comment type="caution">
    <text evidence="4">The sequence shown here is derived from an EMBL/GenBank/DDBJ whole genome shotgun (WGS) entry which is preliminary data.</text>
</comment>
<dbReference type="GO" id="GO:0009294">
    <property type="term" value="P:DNA-mediated transformation"/>
    <property type="evidence" value="ECO:0007669"/>
    <property type="project" value="InterPro"/>
</dbReference>
<dbReference type="NCBIfam" id="TIGR00732">
    <property type="entry name" value="dprA"/>
    <property type="match status" value="1"/>
</dbReference>
<dbReference type="InterPro" id="IPR041614">
    <property type="entry name" value="DprA_WH"/>
</dbReference>